<dbReference type="InParanoid" id="A0A067P1K3"/>
<name>A0A067P1K3_PLEO1</name>
<dbReference type="PANTHER" id="PTHR47534">
    <property type="entry name" value="YALI0E05731P"/>
    <property type="match status" value="1"/>
</dbReference>
<dbReference type="Proteomes" id="UP000027073">
    <property type="component" value="Unassembled WGS sequence"/>
</dbReference>
<dbReference type="GO" id="GO:0016491">
    <property type="term" value="F:oxidoreductase activity"/>
    <property type="evidence" value="ECO:0007669"/>
    <property type="project" value="UniProtKB-KW"/>
</dbReference>
<reference evidence="3" key="1">
    <citation type="journal article" date="2014" name="Proc. Natl. Acad. Sci. U.S.A.">
        <title>Extensive sampling of basidiomycete genomes demonstrates inadequacy of the white-rot/brown-rot paradigm for wood decay fungi.</title>
        <authorList>
            <person name="Riley R."/>
            <person name="Salamov A.A."/>
            <person name="Brown D.W."/>
            <person name="Nagy L.G."/>
            <person name="Floudas D."/>
            <person name="Held B.W."/>
            <person name="Levasseur A."/>
            <person name="Lombard V."/>
            <person name="Morin E."/>
            <person name="Otillar R."/>
            <person name="Lindquist E.A."/>
            <person name="Sun H."/>
            <person name="LaButti K.M."/>
            <person name="Schmutz J."/>
            <person name="Jabbour D."/>
            <person name="Luo H."/>
            <person name="Baker S.E."/>
            <person name="Pisabarro A.G."/>
            <person name="Walton J.D."/>
            <person name="Blanchette R.A."/>
            <person name="Henrissat B."/>
            <person name="Martin F."/>
            <person name="Cullen D."/>
            <person name="Hibbett D.S."/>
            <person name="Grigoriev I.V."/>
        </authorList>
    </citation>
    <scope>NUCLEOTIDE SEQUENCE [LARGE SCALE GENOMIC DNA]</scope>
    <source>
        <strain evidence="3">PC15</strain>
    </source>
</reference>
<dbReference type="InterPro" id="IPR002347">
    <property type="entry name" value="SDR_fam"/>
</dbReference>
<accession>A0A067P1K3</accession>
<dbReference type="HOGENOM" id="CLU_886227_0_0_1"/>
<dbReference type="STRING" id="1137138.A0A067P1K3"/>
<dbReference type="InterPro" id="IPR052228">
    <property type="entry name" value="Sec_Metab_Biosynth_Oxidored"/>
</dbReference>
<dbReference type="OrthoDB" id="2898509at2759"/>
<evidence type="ECO:0008006" key="4">
    <source>
        <dbReference type="Google" id="ProtNLM"/>
    </source>
</evidence>
<dbReference type="Gene3D" id="3.40.50.720">
    <property type="entry name" value="NAD(P)-binding Rossmann-like Domain"/>
    <property type="match status" value="1"/>
</dbReference>
<dbReference type="PANTHER" id="PTHR47534:SF3">
    <property type="entry name" value="ALCOHOL DEHYDROGENASE-LIKE C-TERMINAL DOMAIN-CONTAINING PROTEIN"/>
    <property type="match status" value="1"/>
</dbReference>
<dbReference type="SUPFAM" id="SSF51735">
    <property type="entry name" value="NAD(P)-binding Rossmann-fold domains"/>
    <property type="match status" value="1"/>
</dbReference>
<dbReference type="InterPro" id="IPR036291">
    <property type="entry name" value="NAD(P)-bd_dom_sf"/>
</dbReference>
<evidence type="ECO:0000313" key="2">
    <source>
        <dbReference type="EMBL" id="KDQ34203.1"/>
    </source>
</evidence>
<proteinExistence type="predicted"/>
<dbReference type="VEuPathDB" id="FungiDB:PLEOSDRAFT_1110881"/>
<dbReference type="Pfam" id="PF00106">
    <property type="entry name" value="adh_short"/>
    <property type="match status" value="1"/>
</dbReference>
<gene>
    <name evidence="2" type="ORF">PLEOSDRAFT_1110881</name>
</gene>
<sequence length="303" mass="33825">MPNYHALTSALELAGTNVVVVGGTQGIGAGIALRLAELGASVLISGRNEKLGDEMVRKLKERGAKDARFAFAGRDLGTLEAIKTLGEDIAAWAGEEGVQYLYLSQGGPVCFTPGTVENLTAGFNVQIIAHFLIPYLLLTRTNPVLREGAQICHIGRPGEKNRIIDFDDFSGLKAAATGTFSMMTHPFRWLFMMDVFTKEFNVKFPGIHTTHLYPGPVYTELFNAPSLPWYMHVFQKTIFRWTSISTAQYADIAIWETVSDEGKALRRAFWDQYGREVTVDKRVDSDPEFRQRVWDNLLQLSEI</sequence>
<evidence type="ECO:0000313" key="3">
    <source>
        <dbReference type="Proteomes" id="UP000027073"/>
    </source>
</evidence>
<evidence type="ECO:0000256" key="1">
    <source>
        <dbReference type="ARBA" id="ARBA00023002"/>
    </source>
</evidence>
<dbReference type="AlphaFoldDB" id="A0A067P1K3"/>
<dbReference type="EMBL" id="KL198004">
    <property type="protein sequence ID" value="KDQ34203.1"/>
    <property type="molecule type" value="Genomic_DNA"/>
</dbReference>
<organism evidence="2 3">
    <name type="scientific">Pleurotus ostreatus (strain PC15)</name>
    <name type="common">Oyster mushroom</name>
    <dbReference type="NCBI Taxonomy" id="1137138"/>
    <lineage>
        <taxon>Eukaryota</taxon>
        <taxon>Fungi</taxon>
        <taxon>Dikarya</taxon>
        <taxon>Basidiomycota</taxon>
        <taxon>Agaricomycotina</taxon>
        <taxon>Agaricomycetes</taxon>
        <taxon>Agaricomycetidae</taxon>
        <taxon>Agaricales</taxon>
        <taxon>Pleurotineae</taxon>
        <taxon>Pleurotaceae</taxon>
        <taxon>Pleurotus</taxon>
    </lineage>
</organism>
<protein>
    <recommendedName>
        <fullName evidence="4">NAD(P)-binding protein</fullName>
    </recommendedName>
</protein>
<keyword evidence="1" id="KW-0560">Oxidoreductase</keyword>